<feature type="non-terminal residue" evidence="3">
    <location>
        <position position="1"/>
    </location>
</feature>
<dbReference type="Gene3D" id="3.40.50.300">
    <property type="entry name" value="P-loop containing nucleotide triphosphate hydrolases"/>
    <property type="match status" value="1"/>
</dbReference>
<dbReference type="GO" id="GO:0045505">
    <property type="term" value="F:dynein intermediate chain binding"/>
    <property type="evidence" value="ECO:0007669"/>
    <property type="project" value="InterPro"/>
</dbReference>
<protein>
    <recommendedName>
        <fullName evidence="2">Dynein heavy chain AAA module D4 domain-containing protein</fullName>
    </recommendedName>
</protein>
<comment type="caution">
    <text evidence="3">The sequence shown here is derived from an EMBL/GenBank/DDBJ whole genome shotgun (WGS) entry which is preliminary data.</text>
</comment>
<dbReference type="InterPro" id="IPR026983">
    <property type="entry name" value="DHC"/>
</dbReference>
<dbReference type="GO" id="GO:0007018">
    <property type="term" value="P:microtubule-based movement"/>
    <property type="evidence" value="ECO:0007669"/>
    <property type="project" value="InterPro"/>
</dbReference>
<name>A0A8S3J227_9BILA</name>
<comment type="similarity">
    <text evidence="1">Belongs to the dynein heavy chain family.</text>
</comment>
<dbReference type="PANTHER" id="PTHR22878">
    <property type="entry name" value="DYNEIN HEAVY CHAIN 6, AXONEMAL-LIKE-RELATED"/>
    <property type="match status" value="1"/>
</dbReference>
<dbReference type="InterPro" id="IPR024317">
    <property type="entry name" value="Dynein_heavy_chain_D4_dom"/>
</dbReference>
<feature type="non-terminal residue" evidence="3">
    <location>
        <position position="155"/>
    </location>
</feature>
<dbReference type="Gene3D" id="1.20.920.20">
    <property type="match status" value="1"/>
</dbReference>
<sequence length="155" mass="17864">PIGEIFRARLRQFPALVNCCTIDWYSEWPKDALEAVAETYLNNMPTLDADDSVVNGLVKLCQEIHQSVAIMTQRYRDEMSRYNYVTPTSYLELLNIFSKIFGKKKDELVLAKKRTKTGLDKLLSTEKDVSKLRVELNEMLPLLDQAVRETNETMA</sequence>
<evidence type="ECO:0000256" key="1">
    <source>
        <dbReference type="ARBA" id="ARBA00008887"/>
    </source>
</evidence>
<dbReference type="InterPro" id="IPR027417">
    <property type="entry name" value="P-loop_NTPase"/>
</dbReference>
<reference evidence="3" key="1">
    <citation type="submission" date="2021-02" db="EMBL/GenBank/DDBJ databases">
        <authorList>
            <person name="Nowell W R."/>
        </authorList>
    </citation>
    <scope>NUCLEOTIDE SEQUENCE</scope>
</reference>
<dbReference type="SUPFAM" id="SSF52540">
    <property type="entry name" value="P-loop containing nucleoside triphosphate hydrolases"/>
    <property type="match status" value="1"/>
</dbReference>
<gene>
    <name evidence="3" type="ORF">SMN809_LOCUS78757</name>
</gene>
<proteinExistence type="inferred from homology"/>
<dbReference type="GO" id="GO:0051959">
    <property type="term" value="F:dynein light intermediate chain binding"/>
    <property type="evidence" value="ECO:0007669"/>
    <property type="project" value="InterPro"/>
</dbReference>
<dbReference type="PANTHER" id="PTHR22878:SF73">
    <property type="entry name" value="DYNEIN AXONEMAL HEAVY CHAIN 1"/>
    <property type="match status" value="1"/>
</dbReference>
<dbReference type="AlphaFoldDB" id="A0A8S3J227"/>
<dbReference type="GO" id="GO:0030286">
    <property type="term" value="C:dynein complex"/>
    <property type="evidence" value="ECO:0007669"/>
    <property type="project" value="InterPro"/>
</dbReference>
<accession>A0A8S3J227</accession>
<dbReference type="EMBL" id="CAJOBI010340708">
    <property type="protein sequence ID" value="CAF5212393.1"/>
    <property type="molecule type" value="Genomic_DNA"/>
</dbReference>
<organism evidence="3 4">
    <name type="scientific">Rotaria magnacalcarata</name>
    <dbReference type="NCBI Taxonomy" id="392030"/>
    <lineage>
        <taxon>Eukaryota</taxon>
        <taxon>Metazoa</taxon>
        <taxon>Spiralia</taxon>
        <taxon>Gnathifera</taxon>
        <taxon>Rotifera</taxon>
        <taxon>Eurotatoria</taxon>
        <taxon>Bdelloidea</taxon>
        <taxon>Philodinida</taxon>
        <taxon>Philodinidae</taxon>
        <taxon>Rotaria</taxon>
    </lineage>
</organism>
<dbReference type="Proteomes" id="UP000676336">
    <property type="component" value="Unassembled WGS sequence"/>
</dbReference>
<evidence type="ECO:0000259" key="2">
    <source>
        <dbReference type="Pfam" id="PF12780"/>
    </source>
</evidence>
<evidence type="ECO:0000313" key="4">
    <source>
        <dbReference type="Proteomes" id="UP000676336"/>
    </source>
</evidence>
<dbReference type="Pfam" id="PF12780">
    <property type="entry name" value="AAA_8"/>
    <property type="match status" value="1"/>
</dbReference>
<feature type="domain" description="Dynein heavy chain AAA module D4" evidence="2">
    <location>
        <begin position="1"/>
        <end position="100"/>
    </location>
</feature>
<evidence type="ECO:0000313" key="3">
    <source>
        <dbReference type="EMBL" id="CAF5212393.1"/>
    </source>
</evidence>